<dbReference type="EMBL" id="CP071793">
    <property type="protein sequence ID" value="QTD52316.1"/>
    <property type="molecule type" value="Genomic_DNA"/>
</dbReference>
<keyword evidence="1" id="KW-0732">Signal</keyword>
<dbReference type="RefSeq" id="WP_237382425.1">
    <property type="nucleotide sequence ID" value="NZ_CP071793.1"/>
</dbReference>
<accession>A0A8A4TQQ4</accession>
<dbReference type="KEGG" id="scor:J3U87_07560"/>
<reference evidence="2" key="1">
    <citation type="submission" date="2021-03" db="EMBL/GenBank/DDBJ databases">
        <title>Acanthopleuribacteraceae sp. M133.</title>
        <authorList>
            <person name="Wang G."/>
        </authorList>
    </citation>
    <scope>NUCLEOTIDE SEQUENCE</scope>
    <source>
        <strain evidence="2">M133</strain>
    </source>
</reference>
<name>A0A8A4TQQ4_SULCO</name>
<dbReference type="NCBIfam" id="TIGR02001">
    <property type="entry name" value="gcw_chp"/>
    <property type="match status" value="1"/>
</dbReference>
<dbReference type="InterPro" id="IPR010239">
    <property type="entry name" value="CHP02001"/>
</dbReference>
<evidence type="ECO:0000313" key="2">
    <source>
        <dbReference type="EMBL" id="QTD52316.1"/>
    </source>
</evidence>
<keyword evidence="3" id="KW-1185">Reference proteome</keyword>
<proteinExistence type="predicted"/>
<gene>
    <name evidence="2" type="ORF">J3U87_07560</name>
</gene>
<organism evidence="2 3">
    <name type="scientific">Sulfidibacter corallicola</name>
    <dbReference type="NCBI Taxonomy" id="2818388"/>
    <lineage>
        <taxon>Bacteria</taxon>
        <taxon>Pseudomonadati</taxon>
        <taxon>Acidobacteriota</taxon>
        <taxon>Holophagae</taxon>
        <taxon>Acanthopleuribacterales</taxon>
        <taxon>Acanthopleuribacteraceae</taxon>
        <taxon>Sulfidibacter</taxon>
    </lineage>
</organism>
<feature type="chain" id="PRO_5035146910" description="Outer membrane protein beta-barrel domain-containing protein" evidence="1">
    <location>
        <begin position="28"/>
        <end position="210"/>
    </location>
</feature>
<evidence type="ECO:0000313" key="3">
    <source>
        <dbReference type="Proteomes" id="UP000663929"/>
    </source>
</evidence>
<evidence type="ECO:0008006" key="4">
    <source>
        <dbReference type="Google" id="ProtNLM"/>
    </source>
</evidence>
<dbReference type="Proteomes" id="UP000663929">
    <property type="component" value="Chromosome"/>
</dbReference>
<sequence length="210" mass="24013">MYLIMTRSLICAAILCGTPLFSFGEFSANLGLTADYVWRGESQTDEEPALQGGLDYALDLGFYVGTWASNVKFGEDRDVEVDLYGGYGYEGKNGFTFDVGYIRYAFLDGPDAEEVYSGIGYRWATVTYYYDYDNENSYLDGELAYELPRDFGIAFHYGLFEFDAAEDREDYKLALSRSMWSLDFELAWHDTDWEGPIHDGRVTMLISKTW</sequence>
<dbReference type="AlphaFoldDB" id="A0A8A4TQQ4"/>
<evidence type="ECO:0000256" key="1">
    <source>
        <dbReference type="SAM" id="SignalP"/>
    </source>
</evidence>
<protein>
    <recommendedName>
        <fullName evidence="4">Outer membrane protein beta-barrel domain-containing protein</fullName>
    </recommendedName>
</protein>
<feature type="signal peptide" evidence="1">
    <location>
        <begin position="1"/>
        <end position="27"/>
    </location>
</feature>
<dbReference type="Pfam" id="PF09694">
    <property type="entry name" value="Gcw_chp"/>
    <property type="match status" value="1"/>
</dbReference>